<keyword evidence="5 12" id="KW-0547">Nucleotide-binding</keyword>
<evidence type="ECO:0000256" key="1">
    <source>
        <dbReference type="ARBA" id="ARBA00004996"/>
    </source>
</evidence>
<feature type="binding site" evidence="12">
    <location>
        <begin position="97"/>
        <end position="98"/>
    </location>
    <ligand>
        <name>ATP</name>
        <dbReference type="ChEBI" id="CHEBI:30616"/>
    </ligand>
</feature>
<evidence type="ECO:0000256" key="5">
    <source>
        <dbReference type="ARBA" id="ARBA00022741"/>
    </source>
</evidence>
<comment type="pathway">
    <text evidence="1 12">Metabolic intermediate biosynthesis; 5-phospho-alpha-D-ribose 1-diphosphate biosynthesis; 5-phospho-alpha-D-ribose 1-diphosphate from D-ribose 5-phosphate (route I): step 1/1.</text>
</comment>
<feature type="binding site" evidence="12">
    <location>
        <position position="131"/>
    </location>
    <ligand>
        <name>Mg(2+)</name>
        <dbReference type="ChEBI" id="CHEBI:18420"/>
    </ligand>
</feature>
<dbReference type="GO" id="GO:0004749">
    <property type="term" value="F:ribose phosphate diphosphokinase activity"/>
    <property type="evidence" value="ECO:0007669"/>
    <property type="project" value="UniProtKB-UniRule"/>
</dbReference>
<dbReference type="HAMAP" id="MF_00583_B">
    <property type="entry name" value="RibP_PPkinase_B"/>
    <property type="match status" value="1"/>
</dbReference>
<evidence type="ECO:0000256" key="3">
    <source>
        <dbReference type="ARBA" id="ARBA00022723"/>
    </source>
</evidence>
<dbReference type="CDD" id="cd06223">
    <property type="entry name" value="PRTases_typeI"/>
    <property type="match status" value="1"/>
</dbReference>
<dbReference type="InterPro" id="IPR000842">
    <property type="entry name" value="PRib_PP_synth_CS"/>
</dbReference>
<feature type="active site" evidence="12">
    <location>
        <position position="194"/>
    </location>
</feature>
<sequence>MKSSIKIVAGNASRPLAEAIAAYLEKPLAVCSVRRFADMEIFVELQENVRGEDVYIVQSTSFPANDHLMELLIMIDAARRSSARRITAVIPYFGYARQDRRTSGRTPISAKLVANLITEAGADRVMTLDLHAGQIQGFFDIPTDNLFAAPVMVRDIKERMDPADMMVVSPDVGGVVRARALAKRIDAPLAIVDKRRDRPGESEVMNIIGEVEGRSCILVDDIVDSGGTLVNAAEALLAKGAKDVSAYITHGVLSGGAVSRIASSKLKELVITDSIQPTAAVKLARNIRVVTIAPLLGEAIGRTADESSVSSLFA</sequence>
<dbReference type="Proteomes" id="UP000061432">
    <property type="component" value="Chromosome"/>
</dbReference>
<comment type="subcellular location">
    <subcellularLocation>
        <location evidence="12">Cytoplasm</location>
    </subcellularLocation>
</comment>
<evidence type="ECO:0000256" key="8">
    <source>
        <dbReference type="ARBA" id="ARBA00022842"/>
    </source>
</evidence>
<evidence type="ECO:0000259" key="13">
    <source>
        <dbReference type="Pfam" id="PF13793"/>
    </source>
</evidence>
<feature type="domain" description="Ribose-phosphate pyrophosphokinase N-terminal" evidence="13">
    <location>
        <begin position="5"/>
        <end position="121"/>
    </location>
</feature>
<dbReference type="PATRIC" id="fig|270351.10.peg.1037"/>
<evidence type="ECO:0000256" key="11">
    <source>
        <dbReference type="ARBA" id="ARBA00061444"/>
    </source>
</evidence>
<dbReference type="Pfam" id="PF14572">
    <property type="entry name" value="Pribosyl_synth"/>
    <property type="match status" value="1"/>
</dbReference>
<dbReference type="RefSeq" id="WP_060845981.1">
    <property type="nucleotide sequence ID" value="NZ_AP014704.1"/>
</dbReference>
<feature type="binding site" evidence="12">
    <location>
        <begin position="224"/>
        <end position="228"/>
    </location>
    <ligand>
        <name>D-ribose 5-phosphate</name>
        <dbReference type="ChEBI" id="CHEBI:78346"/>
    </ligand>
</feature>
<comment type="similarity">
    <text evidence="11 12">Belongs to the ribose-phosphate pyrophosphokinase family. Class I subfamily.</text>
</comment>
<gene>
    <name evidence="14" type="primary">prsA</name>
    <name evidence="12" type="synonym">prs</name>
    <name evidence="14" type="ORF">Maq22A_c05445</name>
</gene>
<dbReference type="GO" id="GO:0006164">
    <property type="term" value="P:purine nucleotide biosynthetic process"/>
    <property type="evidence" value="ECO:0007669"/>
    <property type="project" value="TreeGrafter"/>
</dbReference>
<evidence type="ECO:0000256" key="12">
    <source>
        <dbReference type="HAMAP-Rule" id="MF_00583"/>
    </source>
</evidence>
<keyword evidence="12" id="KW-0963">Cytoplasm</keyword>
<proteinExistence type="inferred from homology"/>
<dbReference type="GO" id="GO:0006015">
    <property type="term" value="P:5-phosphoribose 1-diphosphate biosynthetic process"/>
    <property type="evidence" value="ECO:0007669"/>
    <property type="project" value="UniProtKB-UniRule"/>
</dbReference>
<evidence type="ECO:0000313" key="14">
    <source>
        <dbReference type="EMBL" id="BAQ44473.1"/>
    </source>
</evidence>
<dbReference type="GO" id="GO:0009156">
    <property type="term" value="P:ribonucleoside monophosphate biosynthetic process"/>
    <property type="evidence" value="ECO:0007669"/>
    <property type="project" value="InterPro"/>
</dbReference>
<dbReference type="KEGG" id="maqu:Maq22A_c05445"/>
<reference evidence="14 15" key="1">
    <citation type="journal article" date="2015" name="Genome Announc.">
        <title>Complete Genome Sequence of Methylobacterium aquaticum Strain 22A, Isolated from Racomitrium japonicum Moss.</title>
        <authorList>
            <person name="Tani A."/>
            <person name="Ogura Y."/>
            <person name="Hayashi T."/>
            <person name="Kimbara K."/>
        </authorList>
    </citation>
    <scope>NUCLEOTIDE SEQUENCE [LARGE SCALE GENOMIC DNA]</scope>
    <source>
        <strain evidence="14 15">MA-22A</strain>
    </source>
</reference>
<dbReference type="PROSITE" id="PS00114">
    <property type="entry name" value="PRPP_SYNTHASE"/>
    <property type="match status" value="1"/>
</dbReference>
<comment type="subunit">
    <text evidence="12">Homohexamer.</text>
</comment>
<dbReference type="AlphaFoldDB" id="A0A0C6F7Z3"/>
<dbReference type="InterPro" id="IPR000836">
    <property type="entry name" value="PRTase_dom"/>
</dbReference>
<dbReference type="GO" id="GO:0005737">
    <property type="term" value="C:cytoplasm"/>
    <property type="evidence" value="ECO:0007669"/>
    <property type="project" value="UniProtKB-SubCell"/>
</dbReference>
<evidence type="ECO:0000256" key="2">
    <source>
        <dbReference type="ARBA" id="ARBA00022679"/>
    </source>
</evidence>
<accession>A0A0C6F7Z3</accession>
<dbReference type="OrthoDB" id="9777067at2"/>
<comment type="catalytic activity">
    <reaction evidence="9 12">
        <text>D-ribose 5-phosphate + ATP = 5-phospho-alpha-D-ribose 1-diphosphate + AMP + H(+)</text>
        <dbReference type="Rhea" id="RHEA:15609"/>
        <dbReference type="ChEBI" id="CHEBI:15378"/>
        <dbReference type="ChEBI" id="CHEBI:30616"/>
        <dbReference type="ChEBI" id="CHEBI:58017"/>
        <dbReference type="ChEBI" id="CHEBI:78346"/>
        <dbReference type="ChEBI" id="CHEBI:456215"/>
        <dbReference type="EC" id="2.7.6.1"/>
    </reaction>
</comment>
<dbReference type="NCBIfam" id="TIGR01251">
    <property type="entry name" value="ribP_PPkin"/>
    <property type="match status" value="1"/>
</dbReference>
<dbReference type="InterPro" id="IPR005946">
    <property type="entry name" value="Rib-P_diPkinase"/>
</dbReference>
<dbReference type="UniPathway" id="UPA00087">
    <property type="reaction ID" value="UER00172"/>
</dbReference>
<dbReference type="GO" id="GO:0000287">
    <property type="term" value="F:magnesium ion binding"/>
    <property type="evidence" value="ECO:0007669"/>
    <property type="project" value="UniProtKB-UniRule"/>
</dbReference>
<keyword evidence="2 12" id="KW-0808">Transferase</keyword>
<keyword evidence="8 12" id="KW-0460">Magnesium</keyword>
<feature type="binding site" evidence="12">
    <location>
        <begin position="38"/>
        <end position="40"/>
    </location>
    <ligand>
        <name>ATP</name>
        <dbReference type="ChEBI" id="CHEBI:30616"/>
    </ligand>
</feature>
<evidence type="ECO:0000256" key="10">
    <source>
        <dbReference type="ARBA" id="ARBA00054914"/>
    </source>
</evidence>
<comment type="cofactor">
    <cofactor evidence="12">
        <name>Mg(2+)</name>
        <dbReference type="ChEBI" id="CHEBI:18420"/>
    </cofactor>
    <text evidence="12">Binds 2 Mg(2+) ions per subunit.</text>
</comment>
<keyword evidence="3 12" id="KW-0479">Metal-binding</keyword>
<dbReference type="Pfam" id="PF13793">
    <property type="entry name" value="Pribosyltran_N"/>
    <property type="match status" value="1"/>
</dbReference>
<dbReference type="GO" id="GO:0002189">
    <property type="term" value="C:ribose phosphate diphosphokinase complex"/>
    <property type="evidence" value="ECO:0007669"/>
    <property type="project" value="TreeGrafter"/>
</dbReference>
<keyword evidence="6 12" id="KW-0418">Kinase</keyword>
<organism evidence="14 15">
    <name type="scientific">Methylobacterium aquaticum</name>
    <dbReference type="NCBI Taxonomy" id="270351"/>
    <lineage>
        <taxon>Bacteria</taxon>
        <taxon>Pseudomonadati</taxon>
        <taxon>Pseudomonadota</taxon>
        <taxon>Alphaproteobacteria</taxon>
        <taxon>Hyphomicrobiales</taxon>
        <taxon>Methylobacteriaceae</taxon>
        <taxon>Methylobacterium</taxon>
    </lineage>
</organism>
<dbReference type="EMBL" id="AP014704">
    <property type="protein sequence ID" value="BAQ44473.1"/>
    <property type="molecule type" value="Genomic_DNA"/>
</dbReference>
<evidence type="ECO:0000256" key="4">
    <source>
        <dbReference type="ARBA" id="ARBA00022727"/>
    </source>
</evidence>
<feature type="binding site" evidence="12">
    <location>
        <position position="196"/>
    </location>
    <ligand>
        <name>D-ribose 5-phosphate</name>
        <dbReference type="ChEBI" id="CHEBI:78346"/>
    </ligand>
</feature>
<keyword evidence="4 12" id="KW-0545">Nucleotide biosynthesis</keyword>
<dbReference type="PANTHER" id="PTHR10210">
    <property type="entry name" value="RIBOSE-PHOSPHATE DIPHOSPHOKINASE FAMILY MEMBER"/>
    <property type="match status" value="1"/>
</dbReference>
<dbReference type="SUPFAM" id="SSF53271">
    <property type="entry name" value="PRTase-like"/>
    <property type="match status" value="1"/>
</dbReference>
<feature type="binding site" evidence="12">
    <location>
        <position position="220"/>
    </location>
    <ligand>
        <name>D-ribose 5-phosphate</name>
        <dbReference type="ChEBI" id="CHEBI:78346"/>
    </ligand>
</feature>
<dbReference type="InterPro" id="IPR029057">
    <property type="entry name" value="PRTase-like"/>
</dbReference>
<dbReference type="NCBIfam" id="NF002320">
    <property type="entry name" value="PRK01259.1"/>
    <property type="match status" value="1"/>
</dbReference>
<dbReference type="SMART" id="SM01400">
    <property type="entry name" value="Pribosyltran_N"/>
    <property type="match status" value="1"/>
</dbReference>
<protein>
    <recommendedName>
        <fullName evidence="12">Ribose-phosphate pyrophosphokinase</fullName>
        <shortName evidence="12">RPPK</shortName>
        <ecNumber evidence="12">2.7.6.1</ecNumber>
    </recommendedName>
    <alternativeName>
        <fullName evidence="12">5-phospho-D-ribosyl alpha-1-diphosphate synthase</fullName>
    </alternativeName>
    <alternativeName>
        <fullName evidence="12">Phosphoribosyl diphosphate synthase</fullName>
    </alternativeName>
    <alternativeName>
        <fullName evidence="12">Phosphoribosyl pyrophosphate synthase</fullName>
        <shortName evidence="12">P-Rib-PP synthase</shortName>
        <shortName evidence="12">PRPP synthase</shortName>
        <shortName evidence="12">PRPPase</shortName>
    </alternativeName>
</protein>
<dbReference type="FunFam" id="3.40.50.2020:FF:000001">
    <property type="entry name" value="Ribose-phosphate pyrophosphokinase"/>
    <property type="match status" value="1"/>
</dbReference>
<name>A0A0C6F7Z3_9HYPH</name>
<evidence type="ECO:0000256" key="7">
    <source>
        <dbReference type="ARBA" id="ARBA00022840"/>
    </source>
</evidence>
<dbReference type="EC" id="2.7.6.1" evidence="12"/>
<dbReference type="InterPro" id="IPR037515">
    <property type="entry name" value="Rib-P_diPkinase_bac"/>
</dbReference>
<keyword evidence="7 12" id="KW-0067">ATP-binding</keyword>
<dbReference type="Gene3D" id="3.40.50.2020">
    <property type="match status" value="2"/>
</dbReference>
<dbReference type="GO" id="GO:0005524">
    <property type="term" value="F:ATP binding"/>
    <property type="evidence" value="ECO:0007669"/>
    <property type="project" value="UniProtKB-KW"/>
</dbReference>
<dbReference type="STRING" id="270351.Maq22A_c05445"/>
<evidence type="ECO:0000313" key="15">
    <source>
        <dbReference type="Proteomes" id="UP000061432"/>
    </source>
</evidence>
<feature type="binding site" evidence="12">
    <location>
        <position position="171"/>
    </location>
    <ligand>
        <name>Mg(2+)</name>
        <dbReference type="ChEBI" id="CHEBI:18420"/>
    </ligand>
</feature>
<reference evidence="15" key="2">
    <citation type="submission" date="2015-01" db="EMBL/GenBank/DDBJ databases">
        <title>Complete genome sequence of Methylobacterium aquaticum strain 22A.</title>
        <authorList>
            <person name="Tani A."/>
            <person name="Ogura Y."/>
            <person name="Hayashi T."/>
        </authorList>
    </citation>
    <scope>NUCLEOTIDE SEQUENCE [LARGE SCALE GENOMIC DNA]</scope>
    <source>
        <strain evidence="15">MA-22A</strain>
    </source>
</reference>
<dbReference type="PANTHER" id="PTHR10210:SF41">
    <property type="entry name" value="RIBOSE-PHOSPHATE PYROPHOSPHOKINASE 1, CHLOROPLASTIC"/>
    <property type="match status" value="1"/>
</dbReference>
<evidence type="ECO:0000256" key="6">
    <source>
        <dbReference type="ARBA" id="ARBA00022777"/>
    </source>
</evidence>
<comment type="function">
    <text evidence="10 12">Involved in the biosynthesis of the central metabolite phospho-alpha-D-ribosyl-1-pyrophosphate (PRPP) via the transfer of pyrophosphoryl group from ATP to 1-hydroxyl of ribose-5-phosphate (Rib-5-P).</text>
</comment>
<dbReference type="InterPro" id="IPR029099">
    <property type="entry name" value="Pribosyltran_N"/>
</dbReference>
<evidence type="ECO:0000256" key="9">
    <source>
        <dbReference type="ARBA" id="ARBA00049535"/>
    </source>
</evidence>
<dbReference type="GO" id="GO:0016301">
    <property type="term" value="F:kinase activity"/>
    <property type="evidence" value="ECO:0007669"/>
    <property type="project" value="UniProtKB-KW"/>
</dbReference>